<name>A0A2D0IN61_XENBU</name>
<reference evidence="1 2" key="1">
    <citation type="journal article" date="2017" name="Nat. Microbiol.">
        <title>Natural product diversity associated with the nematode symbionts Photorhabdus and Xenorhabdus.</title>
        <authorList>
            <person name="Tobias N.J."/>
            <person name="Wolff H."/>
            <person name="Djahanschiri B."/>
            <person name="Grundmann F."/>
            <person name="Kronenwerth M."/>
            <person name="Shi Y.M."/>
            <person name="Simonyi S."/>
            <person name="Grun P."/>
            <person name="Shapiro-Ilan D."/>
            <person name="Pidot S.J."/>
            <person name="Stinear T.P."/>
            <person name="Ebersberger I."/>
            <person name="Bode H.B."/>
        </authorList>
    </citation>
    <scope>NUCLEOTIDE SEQUENCE [LARGE SCALE GENOMIC DNA]</scope>
    <source>
        <strain evidence="1 2">DSM 16342</strain>
    </source>
</reference>
<evidence type="ECO:0000313" key="1">
    <source>
        <dbReference type="EMBL" id="PHM23273.1"/>
    </source>
</evidence>
<dbReference type="OrthoDB" id="88903at2"/>
<proteinExistence type="predicted"/>
<evidence type="ECO:0000313" key="2">
    <source>
        <dbReference type="Proteomes" id="UP000225833"/>
    </source>
</evidence>
<gene>
    <name evidence="1" type="ORF">Xbud_03638</name>
</gene>
<dbReference type="Proteomes" id="UP000225833">
    <property type="component" value="Unassembled WGS sequence"/>
</dbReference>
<protein>
    <recommendedName>
        <fullName evidence="3">KAP NTPase domain-containing protein</fullName>
    </recommendedName>
</protein>
<dbReference type="EMBL" id="NIBS01000041">
    <property type="protein sequence ID" value="PHM23273.1"/>
    <property type="molecule type" value="Genomic_DNA"/>
</dbReference>
<dbReference type="InterPro" id="IPR027417">
    <property type="entry name" value="P-loop_NTPase"/>
</dbReference>
<comment type="caution">
    <text evidence="1">The sequence shown here is derived from an EMBL/GenBank/DDBJ whole genome shotgun (WGS) entry which is preliminary data.</text>
</comment>
<evidence type="ECO:0008006" key="3">
    <source>
        <dbReference type="Google" id="ProtNLM"/>
    </source>
</evidence>
<dbReference type="RefSeq" id="WP_099137384.1">
    <property type="nucleotide sequence ID" value="NZ_CAWNNJ010000110.1"/>
</dbReference>
<accession>A0A2D0IN61</accession>
<dbReference type="Gene3D" id="3.40.50.300">
    <property type="entry name" value="P-loop containing nucleotide triphosphate hydrolases"/>
    <property type="match status" value="1"/>
</dbReference>
<dbReference type="AlphaFoldDB" id="A0A2D0IN61"/>
<dbReference type="SUPFAM" id="SSF52540">
    <property type="entry name" value="P-loop containing nucleoside triphosphate hydrolases"/>
    <property type="match status" value="1"/>
</dbReference>
<sequence>MSIEVIKKQIFKFLSSDTPEVMVIKGEWGIGKTFSWKKFLAEAKAENKIKLENYSYVSLFGINSLESLKYTVFENIVDRQLIDKDANINTFKENTKNLTKTLGRQSIKFWKEVPIAKLLIPAIETISFLSLNKTLICIDDLERKGDKINIKDILGLISLLKEQKKCKIVLLLNDEEKGLDDYRKYIEKVVDIELFFAPSPEECADIAYSTEADYHLKLKELTASLGIRNIRILQKIERLVKLSLPLIEDCVPEIIDEIMHSIVLYSWSYFCSHYNDDIPPFDFIKNIEYKSFFPVKDQSNKQETKWLEILRKYNYMFTDELDLIIAEAVKSGFFIDSKLKEKATWRNQQIIGSKSEKKFSDAWEFYHDSFDDNAEQVINNLYESFKGNCKILPPNNLNSLVSIFRDLDEHEKLSELIDFYIENRKDEIELFNLSKINRFGDIKDSELISKFNNIYSKSVITENAKQVLDRIAGTNGWNQNDVVILANTSVEDYYKLFKSEKGKHLDLCIDKCLKFGESLDASEQQIEITNRSTEALKKIAAESQINKRRVKRFIII</sequence>
<organism evidence="1 2">
    <name type="scientific">Xenorhabdus budapestensis</name>
    <dbReference type="NCBI Taxonomy" id="290110"/>
    <lineage>
        <taxon>Bacteria</taxon>
        <taxon>Pseudomonadati</taxon>
        <taxon>Pseudomonadota</taxon>
        <taxon>Gammaproteobacteria</taxon>
        <taxon>Enterobacterales</taxon>
        <taxon>Morganellaceae</taxon>
        <taxon>Xenorhabdus</taxon>
    </lineage>
</organism>